<dbReference type="PROSITE" id="PS51898">
    <property type="entry name" value="TYR_RECOMBINASE"/>
    <property type="match status" value="1"/>
</dbReference>
<evidence type="ECO:0000256" key="1">
    <source>
        <dbReference type="ARBA" id="ARBA00023172"/>
    </source>
</evidence>
<dbReference type="SUPFAM" id="SSF56349">
    <property type="entry name" value="DNA breaking-rejoining enzymes"/>
    <property type="match status" value="1"/>
</dbReference>
<keyword evidence="2" id="KW-0812">Transmembrane</keyword>
<dbReference type="InterPro" id="IPR013762">
    <property type="entry name" value="Integrase-like_cat_sf"/>
</dbReference>
<comment type="caution">
    <text evidence="4">The sequence shown here is derived from an EMBL/GenBank/DDBJ whole genome shotgun (WGS) entry which is preliminary data.</text>
</comment>
<gene>
    <name evidence="4" type="ORF">F8B77_04330</name>
</gene>
<dbReference type="Gene3D" id="1.10.443.10">
    <property type="entry name" value="Intergrase catalytic core"/>
    <property type="match status" value="1"/>
</dbReference>
<dbReference type="AlphaFoldDB" id="A0A6N6RWW2"/>
<organism evidence="4 5">
    <name type="scientific">Aliivibrio finisterrensis</name>
    <dbReference type="NCBI Taxonomy" id="511998"/>
    <lineage>
        <taxon>Bacteria</taxon>
        <taxon>Pseudomonadati</taxon>
        <taxon>Pseudomonadota</taxon>
        <taxon>Gammaproteobacteria</taxon>
        <taxon>Vibrionales</taxon>
        <taxon>Vibrionaceae</taxon>
        <taxon>Aliivibrio</taxon>
    </lineage>
</organism>
<keyword evidence="2" id="KW-0472">Membrane</keyword>
<name>A0A6N6RWW2_9GAMM</name>
<dbReference type="EMBL" id="WBVP01000003">
    <property type="protein sequence ID" value="KAB2825920.1"/>
    <property type="molecule type" value="Genomic_DNA"/>
</dbReference>
<keyword evidence="2" id="KW-1133">Transmembrane helix</keyword>
<feature type="domain" description="Tyr recombinase" evidence="3">
    <location>
        <begin position="496"/>
        <end position="716"/>
    </location>
</feature>
<dbReference type="GO" id="GO:0006310">
    <property type="term" value="P:DNA recombination"/>
    <property type="evidence" value="ECO:0007669"/>
    <property type="project" value="UniProtKB-KW"/>
</dbReference>
<evidence type="ECO:0000313" key="4">
    <source>
        <dbReference type="EMBL" id="KAB2825920.1"/>
    </source>
</evidence>
<evidence type="ECO:0000256" key="2">
    <source>
        <dbReference type="SAM" id="Phobius"/>
    </source>
</evidence>
<dbReference type="CDD" id="cd00397">
    <property type="entry name" value="DNA_BRE_C"/>
    <property type="match status" value="1"/>
</dbReference>
<dbReference type="GO" id="GO:0003677">
    <property type="term" value="F:DNA binding"/>
    <property type="evidence" value="ECO:0007669"/>
    <property type="project" value="InterPro"/>
</dbReference>
<evidence type="ECO:0000259" key="3">
    <source>
        <dbReference type="PROSITE" id="PS51898"/>
    </source>
</evidence>
<keyword evidence="1" id="KW-0233">DNA recombination</keyword>
<proteinExistence type="predicted"/>
<sequence>MNNTPIGEEKRHKTRCKHIARVTLKTEQLFKDAFSNAEKITNSEQFSERWDKFEERLFNTFGQQKDFRLSFKHGENLLKKYKEKYGWSYSPTTTIITNTPAKQYRDTQWLNQAWALYDAYQEWRNSHLNNSIDDINSRYQTLLLSLIFESGQGNIDVVMSFHKQVTEKGIDNLKRFNCYSYLTLTLDNEQLNTNATINDERITQFQCFLSIQTLAQLRLWDKIDTKAWKAPVGVDAVFNLLTKNIIKHKHTPTTLKRWCGCAMFWYENKVNNNLSEALLEFRVGRTVSYSLPSDNLIALLSPKISPVESASFYHFKSDINVKLPNKPLRTSLSTISLISSQFYDELKTIFQKSNSKHKISPSKMTEFLIHFLDMYQLESWQVIFVEWLIYKLQGCKVSTTKNYFQILIKDWNLLNTIHNLTLQTDSEAIEALYQQQIDRHKTEKSKVFFTKRLQDLHGFCSSNLNLPPLGDEFFHVNHNQKHTRSGLISDPLFTQLLTHINTLTDINAFDKLALQSICIISYRCGLRINEIYKLQMRNIHSCSVGWIEVRPNQFGDNKSASSLRKVPLFPLLLKHEESIVSEYLRYKREIAKNTVTPLFNIGDDIHKPFDKFSVSSYVGAFLKAASGLSHLVFHHLRHSCLTRLQLMLELKDANKVFPYFYSYAEEQHARIHSLIFKKTLTQGYWEIAQFAGHESPEMTFKHYFHFSDLLAAPSANYYQQSLTLENAMKQGFLSRRQFQYINSKVNNVTVAHAYKRLIRSLHIQSVVDMKEPMNQPTVNLINANKESYSIELCHSILESISQGIDIQTLAYKYRLKQETIDKWLKNTNYLKSLESNTSINNPGLKTYHRHFHHSRENALTPGRLKTKEEKEYIKKFNIKLRDYYPKHTKEIQGQILYALTHRSINQSGILFSSPKALTTFISELSFAIPKSHWRAITLYMKSSTIKAEWKESLKGLKTISEKEGVITGRSGHGSVRLELISPTEQKMIQNNHMTKYSSHLLVYILYFTFVMVANIDDMN</sequence>
<dbReference type="InterPro" id="IPR011010">
    <property type="entry name" value="DNA_brk_join_enz"/>
</dbReference>
<dbReference type="GO" id="GO:0015074">
    <property type="term" value="P:DNA integration"/>
    <property type="evidence" value="ECO:0007669"/>
    <property type="project" value="InterPro"/>
</dbReference>
<evidence type="ECO:0000313" key="5">
    <source>
        <dbReference type="Proteomes" id="UP000434870"/>
    </source>
</evidence>
<accession>A0A6N6RWW2</accession>
<dbReference type="RefSeq" id="WP_151654045.1">
    <property type="nucleotide sequence ID" value="NZ_WBVP01000003.1"/>
</dbReference>
<feature type="transmembrane region" description="Helical" evidence="2">
    <location>
        <begin position="996"/>
        <end position="1015"/>
    </location>
</feature>
<protein>
    <submittedName>
        <fullName evidence="4">Site-specific integrase</fullName>
    </submittedName>
</protein>
<dbReference type="InterPro" id="IPR002104">
    <property type="entry name" value="Integrase_catalytic"/>
</dbReference>
<dbReference type="Proteomes" id="UP000434870">
    <property type="component" value="Unassembled WGS sequence"/>
</dbReference>
<reference evidence="4 5" key="1">
    <citation type="submission" date="2019-09" db="EMBL/GenBank/DDBJ databases">
        <title>Genome of Aliivibrio finisterrensis LMG 23869 (type strain).</title>
        <authorList>
            <person name="Bowman J.P."/>
        </authorList>
    </citation>
    <scope>NUCLEOTIDE SEQUENCE [LARGE SCALE GENOMIC DNA]</scope>
    <source>
        <strain evidence="4 5">LMG 23869</strain>
    </source>
</reference>